<dbReference type="FunFam" id="1.10.8.1120:FF:000001">
    <property type="entry name" value="Histone RNA hairpin-binding protein-like"/>
    <property type="match status" value="1"/>
</dbReference>
<dbReference type="InterPro" id="IPR038294">
    <property type="entry name" value="SLBP_RNA_bind_sf"/>
</dbReference>
<feature type="compositionally biased region" description="Low complexity" evidence="3">
    <location>
        <begin position="70"/>
        <end position="80"/>
    </location>
</feature>
<dbReference type="OrthoDB" id="265795at2759"/>
<dbReference type="Proteomes" id="UP000694569">
    <property type="component" value="Unplaced"/>
</dbReference>
<dbReference type="GeneTree" id="ENSGT00390000008738"/>
<dbReference type="PANTHER" id="PTHR17408:SF7">
    <property type="entry name" value="HISTONE RNA HAIRPIN-BINDING PROTEIN"/>
    <property type="match status" value="1"/>
</dbReference>
<sequence>VLMANLNVLAEHKYTSPKRKSKTKVTPGIIRCWLASTVSALRVPVHFDMEGQRIRCQENPYDDSRERRSSSGSSDSKYSSNHCELETDPAILTRRNKQINYGKNTLAYDRYINQVPRHVRQHGVHPRTPNKFKKYSRRSWDQQIKLWKIALHVWDPPAEEGSELQPFDKGEMVCSESGSDGSLFTTTPTKVRKLEAEDDDDDDEFALHICLDETDEDQLLS</sequence>
<dbReference type="GO" id="GO:0071204">
    <property type="term" value="C:histone pre-mRNA 3'end processing complex"/>
    <property type="evidence" value="ECO:0007669"/>
    <property type="project" value="TreeGrafter"/>
</dbReference>
<feature type="region of interest" description="Disordered" evidence="3">
    <location>
        <begin position="56"/>
        <end position="82"/>
    </location>
</feature>
<comment type="similarity">
    <text evidence="1">Belongs to the SLBP family.</text>
</comment>
<dbReference type="GO" id="GO:0003729">
    <property type="term" value="F:mRNA binding"/>
    <property type="evidence" value="ECO:0007669"/>
    <property type="project" value="InterPro"/>
</dbReference>
<dbReference type="GO" id="GO:0071207">
    <property type="term" value="F:histone pre-mRNA stem-loop binding"/>
    <property type="evidence" value="ECO:0007669"/>
    <property type="project" value="TreeGrafter"/>
</dbReference>
<keyword evidence="6" id="KW-1185">Reference proteome</keyword>
<dbReference type="GO" id="GO:0006398">
    <property type="term" value="P:mRNA 3'-end processing by stem-loop binding and cleavage"/>
    <property type="evidence" value="ECO:0007669"/>
    <property type="project" value="TreeGrafter"/>
</dbReference>
<dbReference type="PANTHER" id="PTHR17408">
    <property type="entry name" value="HISTONE RNA HAIRPIN-BINDING PROTEIN"/>
    <property type="match status" value="1"/>
</dbReference>
<name>A0A8C5LRI4_9ANUR</name>
<feature type="compositionally biased region" description="Basic and acidic residues" evidence="3">
    <location>
        <begin position="56"/>
        <end position="69"/>
    </location>
</feature>
<evidence type="ECO:0000256" key="2">
    <source>
        <dbReference type="ARBA" id="ARBA00022884"/>
    </source>
</evidence>
<dbReference type="Ensembl" id="ENSLLET00000003276.1">
    <property type="protein sequence ID" value="ENSLLEP00000003135.1"/>
    <property type="gene ID" value="ENSLLEG00000002013.1"/>
</dbReference>
<dbReference type="InterPro" id="IPR029344">
    <property type="entry name" value="SLBP_RNA_bind"/>
</dbReference>
<evidence type="ECO:0000259" key="4">
    <source>
        <dbReference type="Pfam" id="PF15247"/>
    </source>
</evidence>
<dbReference type="GO" id="GO:0051028">
    <property type="term" value="P:mRNA transport"/>
    <property type="evidence" value="ECO:0007669"/>
    <property type="project" value="TreeGrafter"/>
</dbReference>
<evidence type="ECO:0000313" key="5">
    <source>
        <dbReference type="Ensembl" id="ENSLLEP00000003135.1"/>
    </source>
</evidence>
<reference evidence="5" key="2">
    <citation type="submission" date="2025-09" db="UniProtKB">
        <authorList>
            <consortium name="Ensembl"/>
        </authorList>
    </citation>
    <scope>IDENTIFICATION</scope>
</reference>
<protein>
    <recommendedName>
        <fullName evidence="4">Histone RNA hairpin-binding protein RNA-binding domain-containing protein</fullName>
    </recommendedName>
</protein>
<accession>A0A8C5LRI4</accession>
<evidence type="ECO:0000256" key="3">
    <source>
        <dbReference type="SAM" id="MobiDB-lite"/>
    </source>
</evidence>
<dbReference type="InterPro" id="IPR026502">
    <property type="entry name" value="SLBP1/SLBP2"/>
</dbReference>
<dbReference type="Pfam" id="PF15247">
    <property type="entry name" value="SLBP_RNA_bind"/>
    <property type="match status" value="1"/>
</dbReference>
<dbReference type="GO" id="GO:0005737">
    <property type="term" value="C:cytoplasm"/>
    <property type="evidence" value="ECO:0007669"/>
    <property type="project" value="TreeGrafter"/>
</dbReference>
<keyword evidence="2" id="KW-0694">RNA-binding</keyword>
<evidence type="ECO:0000313" key="6">
    <source>
        <dbReference type="Proteomes" id="UP000694569"/>
    </source>
</evidence>
<organism evidence="5 6">
    <name type="scientific">Leptobrachium leishanense</name>
    <name type="common">Leishan spiny toad</name>
    <dbReference type="NCBI Taxonomy" id="445787"/>
    <lineage>
        <taxon>Eukaryota</taxon>
        <taxon>Metazoa</taxon>
        <taxon>Chordata</taxon>
        <taxon>Craniata</taxon>
        <taxon>Vertebrata</taxon>
        <taxon>Euteleostomi</taxon>
        <taxon>Amphibia</taxon>
        <taxon>Batrachia</taxon>
        <taxon>Anura</taxon>
        <taxon>Pelobatoidea</taxon>
        <taxon>Megophryidae</taxon>
        <taxon>Leptobrachium</taxon>
    </lineage>
</organism>
<feature type="domain" description="Histone RNA hairpin-binding protein RNA-binding" evidence="4">
    <location>
        <begin position="87"/>
        <end position="156"/>
    </location>
</feature>
<evidence type="ECO:0000256" key="1">
    <source>
        <dbReference type="ARBA" id="ARBA00006151"/>
    </source>
</evidence>
<reference evidence="5" key="1">
    <citation type="submission" date="2025-08" db="UniProtKB">
        <authorList>
            <consortium name="Ensembl"/>
        </authorList>
    </citation>
    <scope>IDENTIFICATION</scope>
</reference>
<dbReference type="Gene3D" id="1.10.8.1120">
    <property type="entry name" value="Histone RNA hairpin-binding protein RNA-binding domain"/>
    <property type="match status" value="1"/>
</dbReference>
<dbReference type="AlphaFoldDB" id="A0A8C5LRI4"/>
<proteinExistence type="inferred from homology"/>